<keyword evidence="2" id="KW-1133">Transmembrane helix</keyword>
<proteinExistence type="predicted"/>
<dbReference type="HOGENOM" id="CLU_674322_0_0_1"/>
<evidence type="ECO:0000256" key="2">
    <source>
        <dbReference type="SAM" id="Phobius"/>
    </source>
</evidence>
<reference evidence="4" key="2">
    <citation type="submission" date="2025-08" db="UniProtKB">
        <authorList>
            <consortium name="Ensembl"/>
        </authorList>
    </citation>
    <scope>IDENTIFICATION</scope>
</reference>
<sequence length="408" mass="46256">MFEVIFNCLLFFVILTGCDVTKGGRNVTLDCASQRPVSCERKIFVRQNRGVLVSPTKSRLDHSCCWSGNWVDVTSQRLGETSVGNETLMTCFNMDERKVEKVSMKFMAQVIEGREVAWFKAKLKPSADYKVVSCKQHLYNGSTHEDRTTLLVKFPPLFLRHVIKFNVMIGRMNAIDIPVFSHPANMRRRNVRIQKQGLNFTHFYLRHTGRNRQDIVMHFPQLSINDVGNYSVVIHTSHHVVSTVVILNPSNKDEGVNENHVIIIVISCLCVVLVVMVVLCCFYGSKPRCRIRSSSSNGASLVGLNIDVAESTGVGDDVFLPVPPRSKKQSLKSLKRETIDQSKFDSEVTYMNDDVGNDDVDEDGYLQPIRINEHDYVAFDDGQRHQATTPPAPSRTNQDETQFTYENF</sequence>
<evidence type="ECO:0000313" key="4">
    <source>
        <dbReference type="Ensembl" id="ENSCINP00000012947.3"/>
    </source>
</evidence>
<evidence type="ECO:0000256" key="3">
    <source>
        <dbReference type="SAM" id="SignalP"/>
    </source>
</evidence>
<feature type="signal peptide" evidence="3">
    <location>
        <begin position="1"/>
        <end position="23"/>
    </location>
</feature>
<keyword evidence="3" id="KW-0732">Signal</keyword>
<name>F6V1P3_CIOIN</name>
<feature type="compositionally biased region" description="Polar residues" evidence="1">
    <location>
        <begin position="385"/>
        <end position="408"/>
    </location>
</feature>
<feature type="chain" id="PRO_5003343539" evidence="3">
    <location>
        <begin position="24"/>
        <end position="408"/>
    </location>
</feature>
<keyword evidence="2" id="KW-0812">Transmembrane</keyword>
<gene>
    <name evidence="4" type="primary">LOC100182670</name>
</gene>
<feature type="region of interest" description="Disordered" evidence="1">
    <location>
        <begin position="380"/>
        <end position="408"/>
    </location>
</feature>
<accession>F6V1P3</accession>
<reference evidence="5" key="1">
    <citation type="journal article" date="2002" name="Science">
        <title>The draft genome of Ciona intestinalis: insights into chordate and vertebrate origins.</title>
        <authorList>
            <person name="Dehal P."/>
            <person name="Satou Y."/>
            <person name="Campbell R.K."/>
            <person name="Chapman J."/>
            <person name="Degnan B."/>
            <person name="De Tomaso A."/>
            <person name="Davidson B."/>
            <person name="Di Gregorio A."/>
            <person name="Gelpke M."/>
            <person name="Goodstein D.M."/>
            <person name="Harafuji N."/>
            <person name="Hastings K.E."/>
            <person name="Ho I."/>
            <person name="Hotta K."/>
            <person name="Huang W."/>
            <person name="Kawashima T."/>
            <person name="Lemaire P."/>
            <person name="Martinez D."/>
            <person name="Meinertzhagen I.A."/>
            <person name="Necula S."/>
            <person name="Nonaka M."/>
            <person name="Putnam N."/>
            <person name="Rash S."/>
            <person name="Saiga H."/>
            <person name="Satake M."/>
            <person name="Terry A."/>
            <person name="Yamada L."/>
            <person name="Wang H.G."/>
            <person name="Awazu S."/>
            <person name="Azumi K."/>
            <person name="Boore J."/>
            <person name="Branno M."/>
            <person name="Chin-Bow S."/>
            <person name="DeSantis R."/>
            <person name="Doyle S."/>
            <person name="Francino P."/>
            <person name="Keys D.N."/>
            <person name="Haga S."/>
            <person name="Hayashi H."/>
            <person name="Hino K."/>
            <person name="Imai K.S."/>
            <person name="Inaba K."/>
            <person name="Kano S."/>
            <person name="Kobayashi K."/>
            <person name="Kobayashi M."/>
            <person name="Lee B.I."/>
            <person name="Makabe K.W."/>
            <person name="Manohar C."/>
            <person name="Matassi G."/>
            <person name="Medina M."/>
            <person name="Mochizuki Y."/>
            <person name="Mount S."/>
            <person name="Morishita T."/>
            <person name="Miura S."/>
            <person name="Nakayama A."/>
            <person name="Nishizaka S."/>
            <person name="Nomoto H."/>
            <person name="Ohta F."/>
            <person name="Oishi K."/>
            <person name="Rigoutsos I."/>
            <person name="Sano M."/>
            <person name="Sasaki A."/>
            <person name="Sasakura Y."/>
            <person name="Shoguchi E."/>
            <person name="Shin-i T."/>
            <person name="Spagnuolo A."/>
            <person name="Stainier D."/>
            <person name="Suzuki M.M."/>
            <person name="Tassy O."/>
            <person name="Takatori N."/>
            <person name="Tokuoka M."/>
            <person name="Yagi K."/>
            <person name="Yoshizaki F."/>
            <person name="Wada S."/>
            <person name="Zhang C."/>
            <person name="Hyatt P.D."/>
            <person name="Larimer F."/>
            <person name="Detter C."/>
            <person name="Doggett N."/>
            <person name="Glavina T."/>
            <person name="Hawkins T."/>
            <person name="Richardson P."/>
            <person name="Lucas S."/>
            <person name="Kohara Y."/>
            <person name="Levine M."/>
            <person name="Satoh N."/>
            <person name="Rokhsar D.S."/>
        </authorList>
    </citation>
    <scope>NUCLEOTIDE SEQUENCE [LARGE SCALE GENOMIC DNA]</scope>
</reference>
<dbReference type="Proteomes" id="UP000008144">
    <property type="component" value="Unassembled WGS sequence"/>
</dbReference>
<dbReference type="AlphaFoldDB" id="F6V1P3"/>
<evidence type="ECO:0000256" key="1">
    <source>
        <dbReference type="SAM" id="MobiDB-lite"/>
    </source>
</evidence>
<dbReference type="InParanoid" id="F6V1P3"/>
<reference evidence="4" key="3">
    <citation type="submission" date="2025-09" db="UniProtKB">
        <authorList>
            <consortium name="Ensembl"/>
        </authorList>
    </citation>
    <scope>IDENTIFICATION</scope>
</reference>
<keyword evidence="2" id="KW-0472">Membrane</keyword>
<feature type="transmembrane region" description="Helical" evidence="2">
    <location>
        <begin position="261"/>
        <end position="284"/>
    </location>
</feature>
<evidence type="ECO:0000313" key="5">
    <source>
        <dbReference type="Proteomes" id="UP000008144"/>
    </source>
</evidence>
<dbReference type="GeneTree" id="ENSGT00530000066534"/>
<dbReference type="Ensembl" id="ENSCINT00000012947.3">
    <property type="protein sequence ID" value="ENSCINP00000012947.3"/>
    <property type="gene ID" value="ENSCING00000006279.3"/>
</dbReference>
<protein>
    <submittedName>
        <fullName evidence="4">Uncharacterized LOC100182670</fullName>
    </submittedName>
</protein>
<keyword evidence="5" id="KW-1185">Reference proteome</keyword>
<organism evidence="4 5">
    <name type="scientific">Ciona intestinalis</name>
    <name type="common">Transparent sea squirt</name>
    <name type="synonym">Ascidia intestinalis</name>
    <dbReference type="NCBI Taxonomy" id="7719"/>
    <lineage>
        <taxon>Eukaryota</taxon>
        <taxon>Metazoa</taxon>
        <taxon>Chordata</taxon>
        <taxon>Tunicata</taxon>
        <taxon>Ascidiacea</taxon>
        <taxon>Phlebobranchia</taxon>
        <taxon>Cionidae</taxon>
        <taxon>Ciona</taxon>
    </lineage>
</organism>